<evidence type="ECO:0000256" key="5">
    <source>
        <dbReference type="ARBA" id="ARBA00022692"/>
    </source>
</evidence>
<feature type="transmembrane region" description="Helical" evidence="8">
    <location>
        <begin position="215"/>
        <end position="236"/>
    </location>
</feature>
<reference evidence="9 10" key="1">
    <citation type="submission" date="2016-10" db="EMBL/GenBank/DDBJ databases">
        <authorList>
            <person name="de Groot N.N."/>
        </authorList>
    </citation>
    <scope>NUCLEOTIDE SEQUENCE [LARGE SCALE GENOMIC DNA]</scope>
    <source>
        <strain evidence="9 10">Nm13</strain>
    </source>
</reference>
<feature type="transmembrane region" description="Helical" evidence="8">
    <location>
        <begin position="125"/>
        <end position="148"/>
    </location>
</feature>
<dbReference type="InterPro" id="IPR052017">
    <property type="entry name" value="TSUP"/>
</dbReference>
<proteinExistence type="inferred from homology"/>
<feature type="transmembrane region" description="Helical" evidence="8">
    <location>
        <begin position="190"/>
        <end position="208"/>
    </location>
</feature>
<dbReference type="PANTHER" id="PTHR30269:SF37">
    <property type="entry name" value="MEMBRANE TRANSPORTER PROTEIN"/>
    <property type="match status" value="1"/>
</dbReference>
<dbReference type="OrthoDB" id="119832at2"/>
<sequence>MEEWLFISLAALVASTVAAIAGTGGGIILLPVLIEVFGVREAVPMYAVVQLIGNMSRVALNRQLIQLPVVFWFCVGAIPFSILGAWLFTKIPDSKLLNIIGAFLIFTVIWRHWRQHTIASFNPKYFALIGAIFSVISAIAGSAGPFLAPFYLSYGLVKGAFIGTEALGTAVMHIMKLGTYHELGAISPTTWLNGITIGPIMILGSYIGKHVLERLSIRVFMIIVEVAIVGFGLWFLSK</sequence>
<evidence type="ECO:0000256" key="3">
    <source>
        <dbReference type="ARBA" id="ARBA00022448"/>
    </source>
</evidence>
<comment type="subcellular location">
    <subcellularLocation>
        <location evidence="1 8">Cell membrane</location>
        <topology evidence="1 8">Multi-pass membrane protein</topology>
    </subcellularLocation>
</comment>
<evidence type="ECO:0000256" key="7">
    <source>
        <dbReference type="ARBA" id="ARBA00023136"/>
    </source>
</evidence>
<dbReference type="Pfam" id="PF01925">
    <property type="entry name" value="TauE"/>
    <property type="match status" value="1"/>
</dbReference>
<comment type="similarity">
    <text evidence="2 8">Belongs to the 4-toluene sulfonate uptake permease (TSUP) (TC 2.A.102) family.</text>
</comment>
<feature type="transmembrane region" description="Helical" evidence="8">
    <location>
        <begin position="95"/>
        <end position="113"/>
    </location>
</feature>
<dbReference type="AlphaFoldDB" id="A0A1H5Y5R8"/>
<feature type="transmembrane region" description="Helical" evidence="8">
    <location>
        <begin position="69"/>
        <end position="89"/>
    </location>
</feature>
<keyword evidence="5 8" id="KW-0812">Transmembrane</keyword>
<evidence type="ECO:0000313" key="10">
    <source>
        <dbReference type="Proteomes" id="UP000236753"/>
    </source>
</evidence>
<dbReference type="GO" id="GO:0005886">
    <property type="term" value="C:plasma membrane"/>
    <property type="evidence" value="ECO:0007669"/>
    <property type="project" value="UniProtKB-SubCell"/>
</dbReference>
<dbReference type="RefSeq" id="WP_103967617.1">
    <property type="nucleotide sequence ID" value="NZ_FNUX01000039.1"/>
</dbReference>
<evidence type="ECO:0000256" key="4">
    <source>
        <dbReference type="ARBA" id="ARBA00022475"/>
    </source>
</evidence>
<keyword evidence="4 8" id="KW-1003">Cell membrane</keyword>
<gene>
    <name evidence="9" type="ORF">SAMN05216334_13917</name>
</gene>
<evidence type="ECO:0000256" key="8">
    <source>
        <dbReference type="RuleBase" id="RU363041"/>
    </source>
</evidence>
<keyword evidence="6 8" id="KW-1133">Transmembrane helix</keyword>
<dbReference type="EMBL" id="FNUX01000039">
    <property type="protein sequence ID" value="SEG19321.1"/>
    <property type="molecule type" value="Genomic_DNA"/>
</dbReference>
<evidence type="ECO:0000256" key="6">
    <source>
        <dbReference type="ARBA" id="ARBA00022989"/>
    </source>
</evidence>
<dbReference type="PANTHER" id="PTHR30269">
    <property type="entry name" value="TRANSMEMBRANE PROTEIN YFCA"/>
    <property type="match status" value="1"/>
</dbReference>
<evidence type="ECO:0000256" key="1">
    <source>
        <dbReference type="ARBA" id="ARBA00004651"/>
    </source>
</evidence>
<dbReference type="Proteomes" id="UP000236753">
    <property type="component" value="Unassembled WGS sequence"/>
</dbReference>
<keyword evidence="7 8" id="KW-0472">Membrane</keyword>
<evidence type="ECO:0000256" key="2">
    <source>
        <dbReference type="ARBA" id="ARBA00009142"/>
    </source>
</evidence>
<protein>
    <recommendedName>
        <fullName evidence="8">Probable membrane transporter protein</fullName>
    </recommendedName>
</protein>
<evidence type="ECO:0000313" key="9">
    <source>
        <dbReference type="EMBL" id="SEG19321.1"/>
    </source>
</evidence>
<dbReference type="InterPro" id="IPR002781">
    <property type="entry name" value="TM_pro_TauE-like"/>
</dbReference>
<name>A0A1H5Y5R8_9PROT</name>
<keyword evidence="3" id="KW-0813">Transport</keyword>
<organism evidence="9 10">
    <name type="scientific">Nitrosomonas ureae</name>
    <dbReference type="NCBI Taxonomy" id="44577"/>
    <lineage>
        <taxon>Bacteria</taxon>
        <taxon>Pseudomonadati</taxon>
        <taxon>Pseudomonadota</taxon>
        <taxon>Betaproteobacteria</taxon>
        <taxon>Nitrosomonadales</taxon>
        <taxon>Nitrosomonadaceae</taxon>
        <taxon>Nitrosomonas</taxon>
    </lineage>
</organism>
<accession>A0A1H5Y5R8</accession>